<reference evidence="2" key="1">
    <citation type="submission" date="2015-08" db="UniProtKB">
        <authorList>
            <consortium name="WormBaseParasite"/>
        </authorList>
    </citation>
    <scope>IDENTIFICATION</scope>
</reference>
<accession>A0A0K0ESC9</accession>
<keyword evidence="1" id="KW-0812">Transmembrane</keyword>
<dbReference type="AlphaFoldDB" id="A0A0K0ESC9"/>
<keyword evidence="1" id="KW-1133">Transmembrane helix</keyword>
<proteinExistence type="predicted"/>
<sequence>MNNIQLTINDIIDTFVGSFLVIIIIGVLILLSILIINILILLWYCLKFLVKFITTPCYKISRFSKSLNNPYLKEEYFKTISLENTKDKFKIGNIYDNLNKYNENIDNKSSTLFYQLNCKKDLPYEETTYITMPTNFVSQKYLHKENHAVEKRNSIQFTIYTV</sequence>
<dbReference type="WBParaSite" id="SSTP_0001235800.1">
    <property type="protein sequence ID" value="SSTP_0001235800.1"/>
    <property type="gene ID" value="SSTP_0001235800"/>
</dbReference>
<evidence type="ECO:0000256" key="1">
    <source>
        <dbReference type="SAM" id="Phobius"/>
    </source>
</evidence>
<name>A0A0K0ESC9_STRER</name>
<protein>
    <submittedName>
        <fullName evidence="2">Orfan</fullName>
    </submittedName>
</protein>
<organism evidence="2">
    <name type="scientific">Strongyloides stercoralis</name>
    <name type="common">Threadworm</name>
    <dbReference type="NCBI Taxonomy" id="6248"/>
    <lineage>
        <taxon>Eukaryota</taxon>
        <taxon>Metazoa</taxon>
        <taxon>Ecdysozoa</taxon>
        <taxon>Nematoda</taxon>
        <taxon>Chromadorea</taxon>
        <taxon>Rhabditida</taxon>
        <taxon>Tylenchina</taxon>
        <taxon>Panagrolaimomorpha</taxon>
        <taxon>Strongyloidoidea</taxon>
        <taxon>Strongyloididae</taxon>
        <taxon>Strongyloides</taxon>
    </lineage>
</organism>
<evidence type="ECO:0000313" key="2">
    <source>
        <dbReference type="WBParaSite" id="SSTP_0001235800.1"/>
    </source>
</evidence>
<feature type="transmembrane region" description="Helical" evidence="1">
    <location>
        <begin position="20"/>
        <end position="46"/>
    </location>
</feature>
<keyword evidence="1" id="KW-0472">Membrane</keyword>